<accession>A0A6A6B1R2</accession>
<dbReference type="PANTHER" id="PTHR47435:SF10">
    <property type="entry name" value="TIP ELONGATION ABERRANT PROTEIN 3"/>
    <property type="match status" value="1"/>
</dbReference>
<dbReference type="InterPro" id="IPR015915">
    <property type="entry name" value="Kelch-typ_b-propeller"/>
</dbReference>
<dbReference type="EMBL" id="ML995498">
    <property type="protein sequence ID" value="KAF2138119.1"/>
    <property type="molecule type" value="Genomic_DNA"/>
</dbReference>
<evidence type="ECO:0000313" key="4">
    <source>
        <dbReference type="Proteomes" id="UP000799438"/>
    </source>
</evidence>
<keyword evidence="2" id="KW-0408">Iron</keyword>
<name>A0A6A6B1R2_9PEZI</name>
<dbReference type="Proteomes" id="UP000799438">
    <property type="component" value="Unassembled WGS sequence"/>
</dbReference>
<sequence>MAEIAAGAVVAEQVVSTAIEGGVVAGVALSRRTMPLKATFTRIAISDLIRRHSHSITVIHDKAYIFGGITETGALAGDEVHVITLPPSKPSASHAGDTNYACIPALPAQDGGPVPTPRAAHSATAAGERILVWGGCDAAGHSLPETPAQLWAFDTASLRWTSIPVPEGPAGATHGVDPATGVWQSFSDQTLSRTTAPSAIAATGDRVYFVGGGAGDAGMQPPAAAAADANGDGESGRDSQFQAPVHYYDFSTQSWHTLAPPANPLVPGPRLPRDGAALHVVSTGHGRQYLLYMLGQDAPAAGSNAYPFPHGDNANAPRTAHAALWTFQIPAPRPSFAGAKDAARGALGMDSGCDSWAEVEVRVHDEEFAHAGKAHPGPRAWFASSTMGDQRGVVLWGGVDPAGEVAGDGWVVRVE</sequence>
<protein>
    <recommendedName>
        <fullName evidence="5">Galactose oxidase</fullName>
    </recommendedName>
</protein>
<dbReference type="GO" id="GO:0019760">
    <property type="term" value="P:glucosinolate metabolic process"/>
    <property type="evidence" value="ECO:0007669"/>
    <property type="project" value="UniProtKB-ARBA"/>
</dbReference>
<evidence type="ECO:0000256" key="1">
    <source>
        <dbReference type="ARBA" id="ARBA00022737"/>
    </source>
</evidence>
<proteinExistence type="predicted"/>
<dbReference type="AlphaFoldDB" id="A0A6A6B1R2"/>
<dbReference type="PANTHER" id="PTHR47435">
    <property type="entry name" value="KELCH REPEAT PROTEIN (AFU_ORTHOLOGUE AFUA_5G12780)"/>
    <property type="match status" value="1"/>
</dbReference>
<evidence type="ECO:0000313" key="3">
    <source>
        <dbReference type="EMBL" id="KAF2138119.1"/>
    </source>
</evidence>
<evidence type="ECO:0008006" key="5">
    <source>
        <dbReference type="Google" id="ProtNLM"/>
    </source>
</evidence>
<dbReference type="Pfam" id="PF24681">
    <property type="entry name" value="Kelch_KLHDC2_KLHL20_DRC7"/>
    <property type="match status" value="1"/>
</dbReference>
<dbReference type="OrthoDB" id="10250130at2759"/>
<reference evidence="3" key="1">
    <citation type="journal article" date="2020" name="Stud. Mycol.">
        <title>101 Dothideomycetes genomes: a test case for predicting lifestyles and emergence of pathogens.</title>
        <authorList>
            <person name="Haridas S."/>
            <person name="Albert R."/>
            <person name="Binder M."/>
            <person name="Bloem J."/>
            <person name="Labutti K."/>
            <person name="Salamov A."/>
            <person name="Andreopoulos B."/>
            <person name="Baker S."/>
            <person name="Barry K."/>
            <person name="Bills G."/>
            <person name="Bluhm B."/>
            <person name="Cannon C."/>
            <person name="Castanera R."/>
            <person name="Culley D."/>
            <person name="Daum C."/>
            <person name="Ezra D."/>
            <person name="Gonzalez J."/>
            <person name="Henrissat B."/>
            <person name="Kuo A."/>
            <person name="Liang C."/>
            <person name="Lipzen A."/>
            <person name="Lutzoni F."/>
            <person name="Magnuson J."/>
            <person name="Mondo S."/>
            <person name="Nolan M."/>
            <person name="Ohm R."/>
            <person name="Pangilinan J."/>
            <person name="Park H.-J."/>
            <person name="Ramirez L."/>
            <person name="Alfaro M."/>
            <person name="Sun H."/>
            <person name="Tritt A."/>
            <person name="Yoshinaga Y."/>
            <person name="Zwiers L.-H."/>
            <person name="Turgeon B."/>
            <person name="Goodwin S."/>
            <person name="Spatafora J."/>
            <person name="Crous P."/>
            <person name="Grigoriev I."/>
        </authorList>
    </citation>
    <scope>NUCLEOTIDE SEQUENCE</scope>
    <source>
        <strain evidence="3">CBS 121167</strain>
    </source>
</reference>
<dbReference type="Gene3D" id="2.120.10.80">
    <property type="entry name" value="Kelch-type beta propeller"/>
    <property type="match status" value="2"/>
</dbReference>
<keyword evidence="4" id="KW-1185">Reference proteome</keyword>
<dbReference type="SUPFAM" id="SSF117281">
    <property type="entry name" value="Kelch motif"/>
    <property type="match status" value="1"/>
</dbReference>
<gene>
    <name evidence="3" type="ORF">K452DRAFT_256985</name>
</gene>
<evidence type="ECO:0000256" key="2">
    <source>
        <dbReference type="ARBA" id="ARBA00023004"/>
    </source>
</evidence>
<keyword evidence="1" id="KW-0677">Repeat</keyword>
<organism evidence="3 4">
    <name type="scientific">Aplosporella prunicola CBS 121167</name>
    <dbReference type="NCBI Taxonomy" id="1176127"/>
    <lineage>
        <taxon>Eukaryota</taxon>
        <taxon>Fungi</taxon>
        <taxon>Dikarya</taxon>
        <taxon>Ascomycota</taxon>
        <taxon>Pezizomycotina</taxon>
        <taxon>Dothideomycetes</taxon>
        <taxon>Dothideomycetes incertae sedis</taxon>
        <taxon>Botryosphaeriales</taxon>
        <taxon>Aplosporellaceae</taxon>
        <taxon>Aplosporella</taxon>
    </lineage>
</organism>
<dbReference type="GeneID" id="54295915"/>
<dbReference type="RefSeq" id="XP_033393832.1">
    <property type="nucleotide sequence ID" value="XM_033538419.1"/>
</dbReference>